<dbReference type="PANTHER" id="PTHR45339">
    <property type="entry name" value="HYBRID SIGNAL TRANSDUCTION HISTIDINE KINASE J"/>
    <property type="match status" value="1"/>
</dbReference>
<name>D5H9F0_SALRM</name>
<accession>D5H9F0</accession>
<evidence type="ECO:0000256" key="2">
    <source>
        <dbReference type="ARBA" id="ARBA00023012"/>
    </source>
</evidence>
<dbReference type="PROSITE" id="PS50110">
    <property type="entry name" value="RESPONSE_REGULATORY"/>
    <property type="match status" value="1"/>
</dbReference>
<gene>
    <name evidence="6" type="ordered locus">SRM_01734</name>
</gene>
<sequence>MVIDVEENCMDPMPLRTHLLRDFGNHLARISIGLSPQTASPSPRRFSQFSPPTLRSMTSSETPRILAVEDNSETQLLLEHLLKGSYETEVVAGVEAALAAVEETPFEVLLLDINLSEDQTGTDLLHLIRERDGMGQVPAIALTAYAMPGDREDFLEKGFDEYVSKPFTRDDLTEAIESTLNPA</sequence>
<keyword evidence="1 3" id="KW-0597">Phosphoprotein</keyword>
<evidence type="ECO:0000256" key="4">
    <source>
        <dbReference type="SAM" id="MobiDB-lite"/>
    </source>
</evidence>
<dbReference type="Proteomes" id="UP000000933">
    <property type="component" value="Chromosome"/>
</dbReference>
<reference evidence="6 7" key="1">
    <citation type="journal article" date="2010" name="ISME J.">
        <title>Fine-scale evolution: genomic, phenotypic and ecological differentiation in two coexisting Salinibacter ruber strains.</title>
        <authorList>
            <person name="Pena A."/>
            <person name="Teeling H."/>
            <person name="Huerta-Cepas J."/>
            <person name="Santos F."/>
            <person name="Yarza P."/>
            <person name="Brito-Echeverria J."/>
            <person name="Lucio M."/>
            <person name="Schmitt-Kopplin P."/>
            <person name="Meseguer I."/>
            <person name="Schenowitz C."/>
            <person name="Dossat C."/>
            <person name="Barbe V."/>
            <person name="Dopazo J."/>
            <person name="Rossello-Mora R."/>
            <person name="Schuler M."/>
            <person name="Glockner F.O."/>
            <person name="Amann R."/>
            <person name="Gabaldon T."/>
            <person name="Anton J."/>
        </authorList>
    </citation>
    <scope>NUCLEOTIDE SEQUENCE [LARGE SCALE GENOMIC DNA]</scope>
    <source>
        <strain evidence="6 7">M8</strain>
    </source>
</reference>
<dbReference type="Gene3D" id="3.40.50.2300">
    <property type="match status" value="1"/>
</dbReference>
<dbReference type="InterPro" id="IPR001789">
    <property type="entry name" value="Sig_transdc_resp-reg_receiver"/>
</dbReference>
<dbReference type="HOGENOM" id="CLU_000445_69_12_10"/>
<dbReference type="SMART" id="SM00448">
    <property type="entry name" value="REC"/>
    <property type="match status" value="1"/>
</dbReference>
<evidence type="ECO:0000313" key="6">
    <source>
        <dbReference type="EMBL" id="CBH24655.1"/>
    </source>
</evidence>
<evidence type="ECO:0000256" key="1">
    <source>
        <dbReference type="ARBA" id="ARBA00022553"/>
    </source>
</evidence>
<feature type="compositionally biased region" description="Low complexity" evidence="4">
    <location>
        <begin position="40"/>
        <end position="52"/>
    </location>
</feature>
<dbReference type="Pfam" id="PF00072">
    <property type="entry name" value="Response_reg"/>
    <property type="match status" value="1"/>
</dbReference>
<dbReference type="AlphaFoldDB" id="D5H9F0"/>
<feature type="region of interest" description="Disordered" evidence="4">
    <location>
        <begin position="34"/>
        <end position="61"/>
    </location>
</feature>
<evidence type="ECO:0000313" key="7">
    <source>
        <dbReference type="Proteomes" id="UP000000933"/>
    </source>
</evidence>
<feature type="domain" description="Response regulatory" evidence="5">
    <location>
        <begin position="64"/>
        <end position="180"/>
    </location>
</feature>
<protein>
    <submittedName>
        <fullName evidence="6">Two component response regulator</fullName>
    </submittedName>
</protein>
<organism evidence="6 7">
    <name type="scientific">Salinibacter ruber (strain M8)</name>
    <dbReference type="NCBI Taxonomy" id="761659"/>
    <lineage>
        <taxon>Bacteria</taxon>
        <taxon>Pseudomonadati</taxon>
        <taxon>Rhodothermota</taxon>
        <taxon>Rhodothermia</taxon>
        <taxon>Rhodothermales</taxon>
        <taxon>Salinibacteraceae</taxon>
        <taxon>Salinibacter</taxon>
    </lineage>
</organism>
<dbReference type="GO" id="GO:0000160">
    <property type="term" value="P:phosphorelay signal transduction system"/>
    <property type="evidence" value="ECO:0007669"/>
    <property type="project" value="UniProtKB-KW"/>
</dbReference>
<feature type="modified residue" description="4-aspartylphosphate" evidence="3">
    <location>
        <position position="112"/>
    </location>
</feature>
<dbReference type="EMBL" id="FP565814">
    <property type="protein sequence ID" value="CBH24655.1"/>
    <property type="molecule type" value="Genomic_DNA"/>
</dbReference>
<evidence type="ECO:0000259" key="5">
    <source>
        <dbReference type="PROSITE" id="PS50110"/>
    </source>
</evidence>
<evidence type="ECO:0000256" key="3">
    <source>
        <dbReference type="PROSITE-ProRule" id="PRU00169"/>
    </source>
</evidence>
<dbReference type="PANTHER" id="PTHR45339:SF1">
    <property type="entry name" value="HYBRID SIGNAL TRANSDUCTION HISTIDINE KINASE J"/>
    <property type="match status" value="1"/>
</dbReference>
<dbReference type="InterPro" id="IPR011006">
    <property type="entry name" value="CheY-like_superfamily"/>
</dbReference>
<proteinExistence type="predicted"/>
<dbReference type="SUPFAM" id="SSF52172">
    <property type="entry name" value="CheY-like"/>
    <property type="match status" value="1"/>
</dbReference>
<dbReference type="KEGG" id="srm:SRM_01734"/>
<reference evidence="7" key="2">
    <citation type="submission" date="2010-04" db="EMBL/GenBank/DDBJ databases">
        <title>Genome sequence of Salinibacter ruber M8.</title>
        <authorList>
            <consortium name="Genoscope"/>
        </authorList>
    </citation>
    <scope>NUCLEOTIDE SEQUENCE [LARGE SCALE GENOMIC DNA]</scope>
    <source>
        <strain evidence="7">M8</strain>
    </source>
</reference>
<keyword evidence="2" id="KW-0902">Two-component regulatory system</keyword>